<organism evidence="3 4">
    <name type="scientific">Cohnella pontilimi</name>
    <dbReference type="NCBI Taxonomy" id="2564100"/>
    <lineage>
        <taxon>Bacteria</taxon>
        <taxon>Bacillati</taxon>
        <taxon>Bacillota</taxon>
        <taxon>Bacilli</taxon>
        <taxon>Bacillales</taxon>
        <taxon>Paenibacillaceae</taxon>
        <taxon>Cohnella</taxon>
    </lineage>
</organism>
<gene>
    <name evidence="3" type="ORF">E5161_13120</name>
</gene>
<dbReference type="OrthoDB" id="163346at2"/>
<sequence length="159" mass="17826">MPEFHPAAQKLLEAFRRFRNTDWQRRNAEGCKPSEIAVLLCLKRAGKESDHGIAVSEISAALGVTLPTVTQLVNGLVDQGLIERAADQKDRRVVRLTLTERGQQIAGQAAVSMRNRFNGLVAHLGEERSLQFAQLLDETMTYFHETGRKRRQSEGDEQA</sequence>
<dbReference type="SUPFAM" id="SSF46785">
    <property type="entry name" value="Winged helix' DNA-binding domain"/>
    <property type="match status" value="1"/>
</dbReference>
<dbReference type="CDD" id="cd00090">
    <property type="entry name" value="HTH_ARSR"/>
    <property type="match status" value="1"/>
</dbReference>
<dbReference type="InterPro" id="IPR036390">
    <property type="entry name" value="WH_DNA-bd_sf"/>
</dbReference>
<dbReference type="Gene3D" id="1.10.10.10">
    <property type="entry name" value="Winged helix-like DNA-binding domain superfamily/Winged helix DNA-binding domain"/>
    <property type="match status" value="1"/>
</dbReference>
<comment type="caution">
    <text evidence="3">The sequence shown here is derived from an EMBL/GenBank/DDBJ whole genome shotgun (WGS) entry which is preliminary data.</text>
</comment>
<keyword evidence="4" id="KW-1185">Reference proteome</keyword>
<accession>A0A4U0F9B6</accession>
<dbReference type="PRINTS" id="PR00598">
    <property type="entry name" value="HTHMARR"/>
</dbReference>
<feature type="domain" description="HTH marR-type" evidence="2">
    <location>
        <begin position="1"/>
        <end position="141"/>
    </location>
</feature>
<dbReference type="GO" id="GO:0003677">
    <property type="term" value="F:DNA binding"/>
    <property type="evidence" value="ECO:0007669"/>
    <property type="project" value="UniProtKB-KW"/>
</dbReference>
<evidence type="ECO:0000313" key="3">
    <source>
        <dbReference type="EMBL" id="TJY41356.1"/>
    </source>
</evidence>
<dbReference type="Pfam" id="PF12802">
    <property type="entry name" value="MarR_2"/>
    <property type="match status" value="1"/>
</dbReference>
<protein>
    <submittedName>
        <fullName evidence="3">MarR family transcriptional regulator</fullName>
    </submittedName>
</protein>
<evidence type="ECO:0000259" key="2">
    <source>
        <dbReference type="PROSITE" id="PS50995"/>
    </source>
</evidence>
<dbReference type="SMART" id="SM00347">
    <property type="entry name" value="HTH_MARR"/>
    <property type="match status" value="1"/>
</dbReference>
<dbReference type="InterPro" id="IPR000835">
    <property type="entry name" value="HTH_MarR-typ"/>
</dbReference>
<keyword evidence="1" id="KW-0238">DNA-binding</keyword>
<dbReference type="InterPro" id="IPR039422">
    <property type="entry name" value="MarR/SlyA-like"/>
</dbReference>
<dbReference type="InterPro" id="IPR011991">
    <property type="entry name" value="ArsR-like_HTH"/>
</dbReference>
<proteinExistence type="predicted"/>
<dbReference type="GO" id="GO:0006950">
    <property type="term" value="P:response to stress"/>
    <property type="evidence" value="ECO:0007669"/>
    <property type="project" value="TreeGrafter"/>
</dbReference>
<dbReference type="PANTHER" id="PTHR33164">
    <property type="entry name" value="TRANSCRIPTIONAL REGULATOR, MARR FAMILY"/>
    <property type="match status" value="1"/>
</dbReference>
<dbReference type="PROSITE" id="PS50995">
    <property type="entry name" value="HTH_MARR_2"/>
    <property type="match status" value="1"/>
</dbReference>
<dbReference type="InterPro" id="IPR036388">
    <property type="entry name" value="WH-like_DNA-bd_sf"/>
</dbReference>
<dbReference type="RefSeq" id="WP_136778275.1">
    <property type="nucleotide sequence ID" value="NZ_SUPK01000006.1"/>
</dbReference>
<dbReference type="AlphaFoldDB" id="A0A4U0F9B6"/>
<reference evidence="3 4" key="1">
    <citation type="submission" date="2019-04" db="EMBL/GenBank/DDBJ databases">
        <title>Cohnella sp. nov., isolated from soil.</title>
        <authorList>
            <person name="Kim W."/>
        </authorList>
    </citation>
    <scope>NUCLEOTIDE SEQUENCE [LARGE SCALE GENOMIC DNA]</scope>
    <source>
        <strain evidence="3 4">CAU 1483</strain>
    </source>
</reference>
<evidence type="ECO:0000256" key="1">
    <source>
        <dbReference type="ARBA" id="ARBA00023125"/>
    </source>
</evidence>
<dbReference type="EMBL" id="SUPK01000006">
    <property type="protein sequence ID" value="TJY41356.1"/>
    <property type="molecule type" value="Genomic_DNA"/>
</dbReference>
<evidence type="ECO:0000313" key="4">
    <source>
        <dbReference type="Proteomes" id="UP000309673"/>
    </source>
</evidence>
<name>A0A4U0F9B6_9BACL</name>
<dbReference type="PANTHER" id="PTHR33164:SF43">
    <property type="entry name" value="HTH-TYPE TRANSCRIPTIONAL REPRESSOR YETL"/>
    <property type="match status" value="1"/>
</dbReference>
<dbReference type="Proteomes" id="UP000309673">
    <property type="component" value="Unassembled WGS sequence"/>
</dbReference>
<dbReference type="GO" id="GO:0003700">
    <property type="term" value="F:DNA-binding transcription factor activity"/>
    <property type="evidence" value="ECO:0007669"/>
    <property type="project" value="InterPro"/>
</dbReference>